<feature type="compositionally biased region" description="Basic and acidic residues" evidence="2">
    <location>
        <begin position="880"/>
        <end position="901"/>
    </location>
</feature>
<evidence type="ECO:0000313" key="3">
    <source>
        <dbReference type="Ensembl" id="ENSMPUP00000007172.1"/>
    </source>
</evidence>
<dbReference type="AlphaFoldDB" id="M3Y767"/>
<dbReference type="EMBL" id="AEYP01061523">
    <property type="status" value="NOT_ANNOTATED_CDS"/>
    <property type="molecule type" value="Genomic_DNA"/>
</dbReference>
<sequence>MLAWRPGARSVGSGRGPASSDARDGAALSPRLGRGRCRPAADLDMKMHLEKNLEEERQILLQQQKICRIRARKYFVESNRRKKAFEEKRKEQEEKEQQIREQILQQRKEKFEEVTEKFQRAHIPLSQRRRAVFQKRVPLLEEALKQIQESNLKSEVNLLPSYRPTINWRAIDNALPSALSKNDHKHQKHLLSKINCGKELKENNRANLTTNKDAFQLKLEETQKLLEDQHLSSLQIFCDEVNQLTNSETLSSIDSLVAGEHEEIYLTLEELCTSSQKSSISPKPVNLQAANLSGGGEEELSFSKTQRINNWLVNVNDPKTETVPSVSDTLSKANVLPSCECLNGEDQSAPAERVTERADHSVASVYSRPAYRSDGKCTKVSETSTGRAADSCSGTFKRERPFVTESPTFKFSRVGTAADRLTREPATFADRGGACALAAESAAASCVPVATCTALPCGGPAARPSPESSRRRPLGPAQCSDKLGGLPEVREDTLQDVPRDKADPPLFSAGVPVAWVPPRSASDSGTHARAQTPAWGCSVAAKCDSVGPHRTGKHSAHERGGGVFLKSILKKESKCERGRFKALVVNHSGRCSGPRAALRDSAELAQEKATETAKTVKKLRWFDEPGDPAGQALKSRTEPCPQRGPSFRPQPRRGAACRGAAQPQEDGISEMAAAPGAPAAAPVPFTCFVPSGCDAAKRAWPTSGTGGRLPPRPRGGSKAETARPRGAGARRRTRSAPAQGTLSCAHGRDAAPRPRSAGRAHGPWAAQGAPPVPPPPPRSTSCRSPWAFGGPATPHGDPQPVTAPGCLRASPVLPPERGGLGAWSLEGGGPLAHMPSGPGPTMPSPRGSCRRTRAEATGSGGSGARPARGDARRPPPLRAVPEESVPRRKAPSDARGRREADAGSPVVRRKQIVEDKQRSLLEQKRQNPASAGKKCGECTSNLEQSAQPSSSEPKHTTRCTSDVEEVSDSTSQFLMAENLVKASVPEDEILAVMNSRQLQKPHLAVNKTQPLNVCALPAAEQKLLQSLSHLNERFHYVQEAICKNPSMRNTLQIIPLLNSRSRGSLSPGVGSRLQRKY</sequence>
<reference evidence="5" key="2">
    <citation type="submission" date="2025-04" db="UniProtKB">
        <authorList>
            <consortium name="RefSeq"/>
        </authorList>
    </citation>
    <scope>IDENTIFICATION</scope>
    <source>
        <tissue evidence="5">Brain</tissue>
    </source>
</reference>
<feature type="region of interest" description="Disordered" evidence="2">
    <location>
        <begin position="459"/>
        <end position="487"/>
    </location>
</feature>
<evidence type="ECO:0000256" key="1">
    <source>
        <dbReference type="SAM" id="Coils"/>
    </source>
</evidence>
<dbReference type="GO" id="GO:0097546">
    <property type="term" value="C:ciliary base"/>
    <property type="evidence" value="ECO:0007669"/>
    <property type="project" value="Ensembl"/>
</dbReference>
<feature type="region of interest" description="Disordered" evidence="2">
    <location>
        <begin position="623"/>
        <end position="666"/>
    </location>
</feature>
<dbReference type="InterPro" id="IPR028257">
    <property type="entry name" value="CEP126"/>
</dbReference>
<keyword evidence="1" id="KW-0175">Coiled coil</keyword>
<feature type="coiled-coil region" evidence="1">
    <location>
        <begin position="75"/>
        <end position="109"/>
    </location>
</feature>
<evidence type="ECO:0000256" key="2">
    <source>
        <dbReference type="SAM" id="MobiDB-lite"/>
    </source>
</evidence>
<feature type="compositionally biased region" description="Gly residues" evidence="2">
    <location>
        <begin position="818"/>
        <end position="830"/>
    </location>
</feature>
<dbReference type="GO" id="GO:1905515">
    <property type="term" value="P:non-motile cilium assembly"/>
    <property type="evidence" value="ECO:0007669"/>
    <property type="project" value="InterPro"/>
</dbReference>
<dbReference type="EMBL" id="AEYP01061527">
    <property type="status" value="NOT_ANNOTATED_CDS"/>
    <property type="molecule type" value="Genomic_DNA"/>
</dbReference>
<feature type="region of interest" description="Disordered" evidence="2">
    <location>
        <begin position="699"/>
        <end position="958"/>
    </location>
</feature>
<feature type="compositionally biased region" description="Polar residues" evidence="2">
    <location>
        <begin position="938"/>
        <end position="951"/>
    </location>
</feature>
<dbReference type="PANTHER" id="PTHR31191">
    <property type="entry name" value="CENTROSOMAL PROTEIN CEP126"/>
    <property type="match status" value="1"/>
</dbReference>
<dbReference type="EMBL" id="AEYP01061528">
    <property type="status" value="NOT_ANNOTATED_CDS"/>
    <property type="molecule type" value="Genomic_DNA"/>
</dbReference>
<keyword evidence="4" id="KW-1185">Reference proteome</keyword>
<organism evidence="3">
    <name type="scientific">Mustela putorius furo</name>
    <name type="common">European domestic ferret</name>
    <name type="synonym">Mustela furo</name>
    <dbReference type="NCBI Taxonomy" id="9669"/>
    <lineage>
        <taxon>Eukaryota</taxon>
        <taxon>Metazoa</taxon>
        <taxon>Chordata</taxon>
        <taxon>Craniata</taxon>
        <taxon>Vertebrata</taxon>
        <taxon>Euteleostomi</taxon>
        <taxon>Mammalia</taxon>
        <taxon>Eutheria</taxon>
        <taxon>Laurasiatheria</taxon>
        <taxon>Carnivora</taxon>
        <taxon>Caniformia</taxon>
        <taxon>Musteloidea</taxon>
        <taxon>Mustelidae</taxon>
        <taxon>Mustelinae</taxon>
        <taxon>Mustela</taxon>
    </lineage>
</organism>
<dbReference type="CTD" id="57562"/>
<dbReference type="RefSeq" id="XP_004764522.1">
    <property type="nucleotide sequence ID" value="XM_004764465.3"/>
</dbReference>
<dbReference type="EMBL" id="AEYP01061525">
    <property type="status" value="NOT_ANNOTATED_CDS"/>
    <property type="molecule type" value="Genomic_DNA"/>
</dbReference>
<dbReference type="GO" id="GO:0031122">
    <property type="term" value="P:cytoplasmic microtubule organization"/>
    <property type="evidence" value="ECO:0007669"/>
    <property type="project" value="Ensembl"/>
</dbReference>
<feature type="region of interest" description="Disordered" evidence="2">
    <location>
        <begin position="1"/>
        <end position="38"/>
    </location>
</feature>
<evidence type="ECO:0000313" key="4">
    <source>
        <dbReference type="Proteomes" id="UP000000715"/>
    </source>
</evidence>
<dbReference type="EMBL" id="AEYP01061524">
    <property type="status" value="NOT_ANNOTATED_CDS"/>
    <property type="molecule type" value="Genomic_DNA"/>
</dbReference>
<dbReference type="GO" id="GO:0007052">
    <property type="term" value="P:mitotic spindle organization"/>
    <property type="evidence" value="ECO:0007669"/>
    <property type="project" value="Ensembl"/>
</dbReference>
<feature type="compositionally biased region" description="Basic and acidic residues" evidence="2">
    <location>
        <begin position="911"/>
        <end position="925"/>
    </location>
</feature>
<dbReference type="EMBL" id="AEYP01061529">
    <property type="status" value="NOT_ANNOTATED_CDS"/>
    <property type="molecule type" value="Genomic_DNA"/>
</dbReference>
<dbReference type="Ensembl" id="ENSMPUT00000007291.1">
    <property type="protein sequence ID" value="ENSMPUP00000007172.1"/>
    <property type="gene ID" value="ENSMPUG00000007230.1"/>
</dbReference>
<dbReference type="STRING" id="9669.ENSMPUP00000007172"/>
<dbReference type="PANTHER" id="PTHR31191:SF4">
    <property type="entry name" value="CENTROSOMAL PROTEIN OF 126 KDA"/>
    <property type="match status" value="1"/>
</dbReference>
<dbReference type="eggNOG" id="ENOG502QR78">
    <property type="taxonomic scope" value="Eukaryota"/>
</dbReference>
<dbReference type="GeneTree" id="ENSGT00390000013786"/>
<dbReference type="OrthoDB" id="9900339at2759"/>
<dbReference type="GO" id="GO:0005813">
    <property type="term" value="C:centrosome"/>
    <property type="evidence" value="ECO:0007669"/>
    <property type="project" value="Ensembl"/>
</dbReference>
<dbReference type="GeneID" id="101693504"/>
<dbReference type="HOGENOM" id="CLU_010202_0_0_1"/>
<proteinExistence type="predicted"/>
<dbReference type="KEGG" id="mpuf:101693504"/>
<dbReference type="EMBL" id="AEYP01061530">
    <property type="status" value="NOT_ANNOTATED_CDS"/>
    <property type="molecule type" value="Genomic_DNA"/>
</dbReference>
<dbReference type="Proteomes" id="UP000000715">
    <property type="component" value="Unplaced"/>
</dbReference>
<accession>M3Y767</accession>
<dbReference type="Pfam" id="PF15352">
    <property type="entry name" value="K1377"/>
    <property type="match status" value="1"/>
</dbReference>
<dbReference type="EMBL" id="AEYP01061526">
    <property type="status" value="NOT_ANNOTATED_CDS"/>
    <property type="molecule type" value="Genomic_DNA"/>
</dbReference>
<reference evidence="3" key="1">
    <citation type="submission" date="2024-06" db="UniProtKB">
        <authorList>
            <consortium name="Ensembl"/>
        </authorList>
    </citation>
    <scope>IDENTIFICATION</scope>
</reference>
<protein>
    <submittedName>
        <fullName evidence="3">Centrosomal protein 126</fullName>
    </submittedName>
    <submittedName>
        <fullName evidence="5">Centrosomal protein of 126 kDa isoform X1</fullName>
    </submittedName>
</protein>
<gene>
    <name evidence="3 5" type="primary">CEP126</name>
</gene>
<evidence type="ECO:0000313" key="5">
    <source>
        <dbReference type="RefSeq" id="XP_004764522.1"/>
    </source>
</evidence>
<dbReference type="GO" id="GO:0030496">
    <property type="term" value="C:midbody"/>
    <property type="evidence" value="ECO:0007669"/>
    <property type="project" value="Ensembl"/>
</dbReference>
<name>M3Y767_MUSPF</name>